<evidence type="ECO:0000313" key="1">
    <source>
        <dbReference type="EMBL" id="KAE9019046.1"/>
    </source>
</evidence>
<dbReference type="Proteomes" id="UP000434957">
    <property type="component" value="Unassembled WGS sequence"/>
</dbReference>
<evidence type="ECO:0000313" key="4">
    <source>
        <dbReference type="Proteomes" id="UP000429607"/>
    </source>
</evidence>
<evidence type="ECO:0000313" key="3">
    <source>
        <dbReference type="EMBL" id="KAE9353622.1"/>
    </source>
</evidence>
<accession>A0A6A3LI46</accession>
<dbReference type="EMBL" id="QXFT01000135">
    <property type="protein sequence ID" value="KAE9353622.1"/>
    <property type="molecule type" value="Genomic_DNA"/>
</dbReference>
<name>A0A6A3LI46_9STRA</name>
<dbReference type="EMBL" id="QXFV01000138">
    <property type="protein sequence ID" value="KAE9048990.1"/>
    <property type="molecule type" value="Genomic_DNA"/>
</dbReference>
<evidence type="ECO:0000313" key="2">
    <source>
        <dbReference type="EMBL" id="KAE9048990.1"/>
    </source>
</evidence>
<dbReference type="EMBL" id="QXFU01000833">
    <property type="protein sequence ID" value="KAE9019046.1"/>
    <property type="molecule type" value="Genomic_DNA"/>
</dbReference>
<proteinExistence type="predicted"/>
<organism evidence="1 6">
    <name type="scientific">Phytophthora rubi</name>
    <dbReference type="NCBI Taxonomy" id="129364"/>
    <lineage>
        <taxon>Eukaryota</taxon>
        <taxon>Sar</taxon>
        <taxon>Stramenopiles</taxon>
        <taxon>Oomycota</taxon>
        <taxon>Peronosporomycetes</taxon>
        <taxon>Peronosporales</taxon>
        <taxon>Peronosporaceae</taxon>
        <taxon>Phytophthora</taxon>
    </lineage>
</organism>
<keyword evidence="5" id="KW-1185">Reference proteome</keyword>
<sequence length="101" mass="11137">MTVPCNTDRLSLTEASEDECAGRRRLITHLLEAGKSIKDVGEISTLMYGSPKPLNTDVATEALCAERRQLIVKHFENPDMSAKDVGKIVELMYGTTSPLQE</sequence>
<dbReference type="AlphaFoldDB" id="A0A6A3LI46"/>
<comment type="caution">
    <text evidence="1">The sequence shown here is derived from an EMBL/GenBank/DDBJ whole genome shotgun (WGS) entry which is preliminary data.</text>
</comment>
<evidence type="ECO:0000313" key="5">
    <source>
        <dbReference type="Proteomes" id="UP000434957"/>
    </source>
</evidence>
<dbReference type="Proteomes" id="UP000429607">
    <property type="component" value="Unassembled WGS sequence"/>
</dbReference>
<evidence type="ECO:0000313" key="6">
    <source>
        <dbReference type="Proteomes" id="UP000435112"/>
    </source>
</evidence>
<gene>
    <name evidence="2" type="ORF">PR001_g3619</name>
    <name evidence="1" type="ORF">PR002_g12929</name>
    <name evidence="3" type="ORF">PR003_g3772</name>
</gene>
<protein>
    <submittedName>
        <fullName evidence="1">Uncharacterized protein</fullName>
    </submittedName>
</protein>
<reference evidence="4 6" key="1">
    <citation type="submission" date="2018-09" db="EMBL/GenBank/DDBJ databases">
        <title>Genomic investigation of the strawberry pathogen Phytophthora fragariae indicates pathogenicity is determined by transcriptional variation in three key races.</title>
        <authorList>
            <person name="Adams T.M."/>
            <person name="Armitage A.D."/>
            <person name="Sobczyk M.K."/>
            <person name="Bates H.J."/>
            <person name="Dunwell J.M."/>
            <person name="Nellist C.F."/>
            <person name="Harrison R.J."/>
        </authorList>
    </citation>
    <scope>NUCLEOTIDE SEQUENCE [LARGE SCALE GENOMIC DNA]</scope>
    <source>
        <strain evidence="2 4">SCRP249</strain>
        <strain evidence="1 6">SCRP324</strain>
        <strain evidence="3 5">SCRP333</strain>
    </source>
</reference>
<dbReference type="Proteomes" id="UP000435112">
    <property type="component" value="Unassembled WGS sequence"/>
</dbReference>